<comment type="caution">
    <text evidence="2">The sequence shown here is derived from an EMBL/GenBank/DDBJ whole genome shotgun (WGS) entry which is preliminary data.</text>
</comment>
<feature type="region of interest" description="Disordered" evidence="1">
    <location>
        <begin position="47"/>
        <end position="107"/>
    </location>
</feature>
<evidence type="ECO:0000313" key="3">
    <source>
        <dbReference type="Proteomes" id="UP001152622"/>
    </source>
</evidence>
<sequence>MCPFVLLAVFKSVQERGRFFVDLHSSAPAAGWRSRWKGRRFAVTPLGTYATGAPPRDKGALPPAPTYHMPSEKTPLLGVNGSAGDPGDQLADLRSEETESDPAGRGRLFIYGQRQADAPLGLPERRASLT</sequence>
<reference evidence="2" key="1">
    <citation type="journal article" date="2023" name="Science">
        <title>Genome structures resolve the early diversification of teleost fishes.</title>
        <authorList>
            <person name="Parey E."/>
            <person name="Louis A."/>
            <person name="Montfort J."/>
            <person name="Bouchez O."/>
            <person name="Roques C."/>
            <person name="Iampietro C."/>
            <person name="Lluch J."/>
            <person name="Castinel A."/>
            <person name="Donnadieu C."/>
            <person name="Desvignes T."/>
            <person name="Floi Bucao C."/>
            <person name="Jouanno E."/>
            <person name="Wen M."/>
            <person name="Mejri S."/>
            <person name="Dirks R."/>
            <person name="Jansen H."/>
            <person name="Henkel C."/>
            <person name="Chen W.J."/>
            <person name="Zahm M."/>
            <person name="Cabau C."/>
            <person name="Klopp C."/>
            <person name="Thompson A.W."/>
            <person name="Robinson-Rechavi M."/>
            <person name="Braasch I."/>
            <person name="Lecointre G."/>
            <person name="Bobe J."/>
            <person name="Postlethwait J.H."/>
            <person name="Berthelot C."/>
            <person name="Roest Crollius H."/>
            <person name="Guiguen Y."/>
        </authorList>
    </citation>
    <scope>NUCLEOTIDE SEQUENCE</scope>
    <source>
        <strain evidence="2">WJC10195</strain>
    </source>
</reference>
<protein>
    <submittedName>
        <fullName evidence="2">Uncharacterized protein</fullName>
    </submittedName>
</protein>
<evidence type="ECO:0000256" key="1">
    <source>
        <dbReference type="SAM" id="MobiDB-lite"/>
    </source>
</evidence>
<dbReference type="EMBL" id="JAINUF010000001">
    <property type="protein sequence ID" value="KAJ8382303.1"/>
    <property type="molecule type" value="Genomic_DNA"/>
</dbReference>
<evidence type="ECO:0000313" key="2">
    <source>
        <dbReference type="EMBL" id="KAJ8382303.1"/>
    </source>
</evidence>
<organism evidence="2 3">
    <name type="scientific">Synaphobranchus kaupii</name>
    <name type="common">Kaup's arrowtooth eel</name>
    <dbReference type="NCBI Taxonomy" id="118154"/>
    <lineage>
        <taxon>Eukaryota</taxon>
        <taxon>Metazoa</taxon>
        <taxon>Chordata</taxon>
        <taxon>Craniata</taxon>
        <taxon>Vertebrata</taxon>
        <taxon>Euteleostomi</taxon>
        <taxon>Actinopterygii</taxon>
        <taxon>Neopterygii</taxon>
        <taxon>Teleostei</taxon>
        <taxon>Anguilliformes</taxon>
        <taxon>Synaphobranchidae</taxon>
        <taxon>Synaphobranchus</taxon>
    </lineage>
</organism>
<dbReference type="AlphaFoldDB" id="A0A9Q1JE37"/>
<dbReference type="Proteomes" id="UP001152622">
    <property type="component" value="Chromosome 1"/>
</dbReference>
<keyword evidence="3" id="KW-1185">Reference proteome</keyword>
<accession>A0A9Q1JE37</accession>
<name>A0A9Q1JE37_SYNKA</name>
<gene>
    <name evidence="2" type="ORF">SKAU_G00030810</name>
</gene>
<proteinExistence type="predicted"/>